<dbReference type="InterPro" id="IPR029056">
    <property type="entry name" value="Ribokinase-like"/>
</dbReference>
<dbReference type="AlphaFoldDB" id="B7CBW9"/>
<protein>
    <submittedName>
        <fullName evidence="1">Uncharacterized protein</fullName>
    </submittedName>
</protein>
<evidence type="ECO:0000313" key="1">
    <source>
        <dbReference type="EMBL" id="EEC89738.1"/>
    </source>
</evidence>
<dbReference type="Gene3D" id="3.40.1190.20">
    <property type="match status" value="1"/>
</dbReference>
<gene>
    <name evidence="1" type="ORF">EUBIFOR_01694</name>
</gene>
<sequence length="55" mass="6462">MLSKEQAQVVMRDFMQYVDVCIANDEDFEATLGIHALMETYLQVLIRLIRIKRVC</sequence>
<dbReference type="EMBL" id="ABYT01000092">
    <property type="protein sequence ID" value="EEC89738.1"/>
    <property type="molecule type" value="Genomic_DNA"/>
</dbReference>
<comment type="caution">
    <text evidence="1">The sequence shown here is derived from an EMBL/GenBank/DDBJ whole genome shotgun (WGS) entry which is preliminary data.</text>
</comment>
<dbReference type="STRING" id="518637.EUBIFOR_01694"/>
<accession>B7CBW9</accession>
<reference evidence="1 2" key="1">
    <citation type="submission" date="2008-11" db="EMBL/GenBank/DDBJ databases">
        <title>Draft genome sequence of Eubacterium biforme (DSM 3989).</title>
        <authorList>
            <person name="Sudarsanam P."/>
            <person name="Ley R."/>
            <person name="Guruge J."/>
            <person name="Turnbaugh P.J."/>
            <person name="Mahowald M."/>
            <person name="Liep D."/>
            <person name="Gordon J."/>
        </authorList>
    </citation>
    <scope>NUCLEOTIDE SEQUENCE [LARGE SCALE GENOMIC DNA]</scope>
    <source>
        <strain evidence="1 2">DSM 3989</strain>
    </source>
</reference>
<dbReference type="HOGENOM" id="CLU_3026116_0_0_9"/>
<dbReference type="Proteomes" id="UP000004315">
    <property type="component" value="Unassembled WGS sequence"/>
</dbReference>
<name>B7CBW9_9FIRM</name>
<evidence type="ECO:0000313" key="2">
    <source>
        <dbReference type="Proteomes" id="UP000004315"/>
    </source>
</evidence>
<keyword evidence="2" id="KW-1185">Reference proteome</keyword>
<organism evidence="1 2">
    <name type="scientific">Holdemanella biformis DSM 3989</name>
    <dbReference type="NCBI Taxonomy" id="518637"/>
    <lineage>
        <taxon>Bacteria</taxon>
        <taxon>Bacillati</taxon>
        <taxon>Bacillota</taxon>
        <taxon>Erysipelotrichia</taxon>
        <taxon>Erysipelotrichales</taxon>
        <taxon>Erysipelotrichaceae</taxon>
        <taxon>Holdemanella</taxon>
    </lineage>
</organism>
<proteinExistence type="predicted"/>